<dbReference type="Pfam" id="PF07944">
    <property type="entry name" value="Beta-AFase-like_GH127_cat"/>
    <property type="match status" value="1"/>
</dbReference>
<dbReference type="InterPro" id="IPR012878">
    <property type="entry name" value="Beta-AFase-like_GH127_cat"/>
</dbReference>
<keyword evidence="3" id="KW-1185">Reference proteome</keyword>
<proteinExistence type="predicted"/>
<dbReference type="InterPro" id="IPR008928">
    <property type="entry name" value="6-hairpin_glycosidase_sf"/>
</dbReference>
<dbReference type="PANTHER" id="PTHR31151">
    <property type="entry name" value="PROLINE-TRNA LIGASE (DUF1680)"/>
    <property type="match status" value="1"/>
</dbReference>
<evidence type="ECO:0000259" key="1">
    <source>
        <dbReference type="Pfam" id="PF07944"/>
    </source>
</evidence>
<evidence type="ECO:0000313" key="2">
    <source>
        <dbReference type="EMBL" id="KAJ2894992.1"/>
    </source>
</evidence>
<dbReference type="AlphaFoldDB" id="A0AAD5WN57"/>
<sequence>MKIYQLAPFKYSALPLGSITASGWLQDQLKLCGDGLGGHMFDFYPYVRDSTWTGGHREYSNLHESAPYWFNCIVPLAFVLKDDRLKKQAKEFLDYVLDHQQEDGWLGAETTRQSRGVWARSPLLWGMMQYAEAEPAEAERIVDAMHKFVVLLHRMLKDNFTGLLEDKEKGDHFDGYGFGVARGHEFCVVLMWLYEHYPRQNESVIWNTMKLIFEGTREGNKDWTKFFVKGRFPEGDTSDEHPVGGGFEHGVNLAQGLQYPTVLYRMTRDDELVQQTYDAVEMTMEYQMSVFGSITGDEYLRGRNPQTGSELCMTVELMFSMAYLYQFHGANHFADIAELAAFNGYPAAMSTDWWAHQYVTQTNQPWAKRLEGNPFYNVSPYGVAFGLAPNYPCCTVNHVQGYPKFVASSYVKNGEDGLAHMLLAPTKVSTEIRGKRVSVECATRYPFDELLDYKIESEIDFDFAVRIPQWATSDAFVVAEEQSELVPIVPTADGLHHFAVSPGSSNVSVQLKMKVRILEQKQHGTVSIYYGSLLYSARIPWKVTRLDPGSQRDRDERCHEDELTPLAEWKYAIDPETAEVVETDEGHVSAYDDDKTSRSIFGLEGNYPKLRVDAYPIEWPEDKGTASRPPSADALVLGPKTRIDLIPFGAAKLHIADFPRVKVIEDDA</sequence>
<dbReference type="GO" id="GO:0005975">
    <property type="term" value="P:carbohydrate metabolic process"/>
    <property type="evidence" value="ECO:0007669"/>
    <property type="project" value="InterPro"/>
</dbReference>
<reference evidence="2" key="1">
    <citation type="submission" date="2022-07" db="EMBL/GenBank/DDBJ databases">
        <title>Draft genome sequence of Zalerion maritima ATCC 34329, a (micro)plastics degrading marine fungus.</title>
        <authorList>
            <person name="Paco A."/>
            <person name="Goncalves M.F.M."/>
            <person name="Rocha-Santos T.A.P."/>
            <person name="Alves A."/>
        </authorList>
    </citation>
    <scope>NUCLEOTIDE SEQUENCE</scope>
    <source>
        <strain evidence="2">ATCC 34329</strain>
    </source>
</reference>
<dbReference type="PANTHER" id="PTHR31151:SF0">
    <property type="entry name" value="PROLINE-TRNA LIGASE (DUF1680)"/>
    <property type="match status" value="1"/>
</dbReference>
<dbReference type="Proteomes" id="UP001201980">
    <property type="component" value="Unassembled WGS sequence"/>
</dbReference>
<feature type="domain" description="Non-reducing end beta-L-arabinofuranosidase-like GH127 catalytic" evidence="1">
    <location>
        <begin position="261"/>
        <end position="405"/>
    </location>
</feature>
<gene>
    <name evidence="2" type="ORF">MKZ38_007005</name>
</gene>
<organism evidence="2 3">
    <name type="scientific">Zalerion maritima</name>
    <dbReference type="NCBI Taxonomy" id="339359"/>
    <lineage>
        <taxon>Eukaryota</taxon>
        <taxon>Fungi</taxon>
        <taxon>Dikarya</taxon>
        <taxon>Ascomycota</taxon>
        <taxon>Pezizomycotina</taxon>
        <taxon>Sordariomycetes</taxon>
        <taxon>Lulworthiomycetidae</taxon>
        <taxon>Lulworthiales</taxon>
        <taxon>Lulworthiaceae</taxon>
        <taxon>Zalerion</taxon>
    </lineage>
</organism>
<accession>A0AAD5WN57</accession>
<dbReference type="EMBL" id="JAKWBI020000437">
    <property type="protein sequence ID" value="KAJ2894992.1"/>
    <property type="molecule type" value="Genomic_DNA"/>
</dbReference>
<protein>
    <recommendedName>
        <fullName evidence="1">Non-reducing end beta-L-arabinofuranosidase-like GH127 catalytic domain-containing protein</fullName>
    </recommendedName>
</protein>
<evidence type="ECO:0000313" key="3">
    <source>
        <dbReference type="Proteomes" id="UP001201980"/>
    </source>
</evidence>
<name>A0AAD5WN57_9PEZI</name>
<dbReference type="SUPFAM" id="SSF48208">
    <property type="entry name" value="Six-hairpin glycosidases"/>
    <property type="match status" value="1"/>
</dbReference>
<comment type="caution">
    <text evidence="2">The sequence shown here is derived from an EMBL/GenBank/DDBJ whole genome shotgun (WGS) entry which is preliminary data.</text>
</comment>